<protein>
    <recommendedName>
        <fullName evidence="4">Membrane-spanning protein</fullName>
    </recommendedName>
</protein>
<evidence type="ECO:0008006" key="4">
    <source>
        <dbReference type="Google" id="ProtNLM"/>
    </source>
</evidence>
<dbReference type="InterPro" id="IPR014509">
    <property type="entry name" value="YjdF-like"/>
</dbReference>
<organism evidence="2 3">
    <name type="scientific">Clostridium polyendosporum</name>
    <dbReference type="NCBI Taxonomy" id="69208"/>
    <lineage>
        <taxon>Bacteria</taxon>
        <taxon>Bacillati</taxon>
        <taxon>Bacillota</taxon>
        <taxon>Clostridia</taxon>
        <taxon>Eubacteriales</taxon>
        <taxon>Clostridiaceae</taxon>
        <taxon>Clostridium</taxon>
    </lineage>
</organism>
<gene>
    <name evidence="2" type="ORF">CPJCM30710_12390</name>
</gene>
<comment type="caution">
    <text evidence="2">The sequence shown here is derived from an EMBL/GenBank/DDBJ whole genome shotgun (WGS) entry which is preliminary data.</text>
</comment>
<name>A0A919RZP2_9CLOT</name>
<feature type="transmembrane region" description="Helical" evidence="1">
    <location>
        <begin position="129"/>
        <end position="151"/>
    </location>
</feature>
<feature type="transmembrane region" description="Helical" evidence="1">
    <location>
        <begin position="171"/>
        <end position="189"/>
    </location>
</feature>
<evidence type="ECO:0000313" key="3">
    <source>
        <dbReference type="Proteomes" id="UP000679179"/>
    </source>
</evidence>
<proteinExistence type="predicted"/>
<dbReference type="EMBL" id="BOPZ01000007">
    <property type="protein sequence ID" value="GIM28573.1"/>
    <property type="molecule type" value="Genomic_DNA"/>
</dbReference>
<dbReference type="Pfam" id="PF09997">
    <property type="entry name" value="DUF2238"/>
    <property type="match status" value="1"/>
</dbReference>
<evidence type="ECO:0000256" key="1">
    <source>
        <dbReference type="SAM" id="Phobius"/>
    </source>
</evidence>
<dbReference type="Proteomes" id="UP000679179">
    <property type="component" value="Unassembled WGS sequence"/>
</dbReference>
<reference evidence="2" key="1">
    <citation type="submission" date="2021-03" db="EMBL/GenBank/DDBJ databases">
        <title>Taxonomic study of Clostridium polyendosporum from meadow-gley soil under rice.</title>
        <authorList>
            <person name="Kobayashi H."/>
            <person name="Tanizawa Y."/>
            <person name="Yagura M."/>
        </authorList>
    </citation>
    <scope>NUCLEOTIDE SEQUENCE</scope>
    <source>
        <strain evidence="2">JCM 30710</strain>
    </source>
</reference>
<keyword evidence="1" id="KW-1133">Transmembrane helix</keyword>
<feature type="transmembrane region" description="Helical" evidence="1">
    <location>
        <begin position="14"/>
        <end position="32"/>
    </location>
</feature>
<dbReference type="RefSeq" id="WP_212903294.1">
    <property type="nucleotide sequence ID" value="NZ_BOPZ01000007.1"/>
</dbReference>
<feature type="transmembrane region" description="Helical" evidence="1">
    <location>
        <begin position="66"/>
        <end position="84"/>
    </location>
</feature>
<evidence type="ECO:0000313" key="2">
    <source>
        <dbReference type="EMBL" id="GIM28573.1"/>
    </source>
</evidence>
<sequence length="212" mass="24873">MQIWNLINVSYDKVFQYIFQCVVLGFLVKYFLMQKWVMVLTAVIVFTICFIPTIVLKVTKIKLPKWVNLMILSYIFLSVFLGDLNEFYSKIKNWDTFLHVISGPLLFILGFIVFIVLNNLQIGRKQIFILSFALFFAISAEIFWEIAEFISDLTLGLNSQSNSLFDTMKDITANTVTSIFMAYFAWRYLRGKRSIVFEKLVDFIVKENKVRK</sequence>
<feature type="transmembrane region" description="Helical" evidence="1">
    <location>
        <begin position="96"/>
        <end position="117"/>
    </location>
</feature>
<keyword evidence="1" id="KW-0472">Membrane</keyword>
<accession>A0A919RZP2</accession>
<keyword evidence="3" id="KW-1185">Reference proteome</keyword>
<feature type="transmembrane region" description="Helical" evidence="1">
    <location>
        <begin position="38"/>
        <end position="59"/>
    </location>
</feature>
<dbReference type="AlphaFoldDB" id="A0A919RZP2"/>
<keyword evidence="1" id="KW-0812">Transmembrane</keyword>